<dbReference type="RefSeq" id="WP_092077886.1">
    <property type="nucleotide sequence ID" value="NZ_FNAQ01000006.1"/>
</dbReference>
<dbReference type="GO" id="GO:0016874">
    <property type="term" value="F:ligase activity"/>
    <property type="evidence" value="ECO:0007669"/>
    <property type="project" value="UniProtKB-KW"/>
</dbReference>
<sequence length="655" mass="71126">MAVNADDCRLYVQAQPAAPQLSALCRQLAAAGGPDAYSCGQRLKGLGIAELARGPRNTLEALTPLLADAGWACWLLPAPSPPACPPRPLQTFEQRDESLWFHCDAGRFELTADDPAPLLIVADLSGQAVAAHLRRQLARHSYGQGADSAAASLQRLEKDIFQHQPRLDLYWRDASGTLLRAVRIRPGSFDHRQLGDQASLSRNANLLALLQRIRQCCPAASLHQTLGLAFLPDYPLQLPATDEAELQRNAQALTGYGQLMATIEQANALQSAVEQPAALTGAENGILLAAGATLPSPLGDTAATAPSETAANPPTPDSAPAPLPPPPEGAALAGRRWPLAPAQLAVFAIASLTALLTQLQPHWLRPLLGGLLHSGLLAAGAALLCLISAFRALHLKHCIAHTPTSRIRSLAMGRVEIQGQARRLYALVSPLTQLPCVYYSLKRYRRNAKDNGWDLVSSRSSGAVPFALEDATGSIRIDPAGARLRPSQTQEIFGNSHLPLATGLANNEKWREEIIADGAPLYVLGYAHSRRQHADRQGLLRQRLRDLKQDRAKLRDYDRNGDGRIDSQEWDEARQEQQRQLLLEQLRPDREAEAETWVGRPPGRWQPFLIAEQLSETELGRGYGLSFVLLLLVGVALAVWALLLAGSYFTLWPGC</sequence>
<keyword evidence="15" id="KW-0436">Ligase</keyword>
<keyword evidence="16" id="KW-1185">Reference proteome</keyword>
<dbReference type="GO" id="GO:0061630">
    <property type="term" value="F:ubiquitin protein ligase activity"/>
    <property type="evidence" value="ECO:0007669"/>
    <property type="project" value="UniProtKB-EC"/>
</dbReference>
<dbReference type="Pfam" id="PF12483">
    <property type="entry name" value="GIDE"/>
    <property type="match status" value="1"/>
</dbReference>
<dbReference type="InterPro" id="IPR002048">
    <property type="entry name" value="EF_hand_dom"/>
</dbReference>
<name>A0A1G7BH38_9BACT</name>
<keyword evidence="9" id="KW-0862">Zinc</keyword>
<accession>A0A1G7BH38</accession>
<evidence type="ECO:0000256" key="6">
    <source>
        <dbReference type="ARBA" id="ARBA00022723"/>
    </source>
</evidence>
<dbReference type="GO" id="GO:0008270">
    <property type="term" value="F:zinc ion binding"/>
    <property type="evidence" value="ECO:0007669"/>
    <property type="project" value="UniProtKB-KW"/>
</dbReference>
<evidence type="ECO:0000256" key="4">
    <source>
        <dbReference type="ARBA" id="ARBA00022679"/>
    </source>
</evidence>
<keyword evidence="8" id="KW-0833">Ubl conjugation pathway</keyword>
<feature type="compositionally biased region" description="Pro residues" evidence="12">
    <location>
        <begin position="313"/>
        <end position="328"/>
    </location>
</feature>
<keyword evidence="10 13" id="KW-1133">Transmembrane helix</keyword>
<dbReference type="EC" id="2.3.2.27" evidence="3"/>
<dbReference type="GO" id="GO:0016020">
    <property type="term" value="C:membrane"/>
    <property type="evidence" value="ECO:0007669"/>
    <property type="project" value="UniProtKB-SubCell"/>
</dbReference>
<dbReference type="EMBL" id="FNAQ01000006">
    <property type="protein sequence ID" value="SDE26060.1"/>
    <property type="molecule type" value="Genomic_DNA"/>
</dbReference>
<protein>
    <recommendedName>
        <fullName evidence="3">RING-type E3 ubiquitin transferase</fullName>
        <ecNumber evidence="3">2.3.2.27</ecNumber>
    </recommendedName>
</protein>
<evidence type="ECO:0000313" key="15">
    <source>
        <dbReference type="EMBL" id="SDE26060.1"/>
    </source>
</evidence>
<evidence type="ECO:0000256" key="7">
    <source>
        <dbReference type="ARBA" id="ARBA00022771"/>
    </source>
</evidence>
<evidence type="ECO:0000259" key="14">
    <source>
        <dbReference type="PROSITE" id="PS50222"/>
    </source>
</evidence>
<evidence type="ECO:0000313" key="16">
    <source>
        <dbReference type="Proteomes" id="UP000243205"/>
    </source>
</evidence>
<evidence type="ECO:0000256" key="8">
    <source>
        <dbReference type="ARBA" id="ARBA00022786"/>
    </source>
</evidence>
<dbReference type="GO" id="GO:0005509">
    <property type="term" value="F:calcium ion binding"/>
    <property type="evidence" value="ECO:0007669"/>
    <property type="project" value="InterPro"/>
</dbReference>
<evidence type="ECO:0000256" key="5">
    <source>
        <dbReference type="ARBA" id="ARBA00022692"/>
    </source>
</evidence>
<keyword evidence="11 13" id="KW-0472">Membrane</keyword>
<dbReference type="PROSITE" id="PS50222">
    <property type="entry name" value="EF_HAND_2"/>
    <property type="match status" value="1"/>
</dbReference>
<keyword evidence="5 13" id="KW-0812">Transmembrane</keyword>
<evidence type="ECO:0000256" key="10">
    <source>
        <dbReference type="ARBA" id="ARBA00022989"/>
    </source>
</evidence>
<gene>
    <name evidence="15" type="ORF">SAMN05661003_10630</name>
</gene>
<comment type="subcellular location">
    <subcellularLocation>
        <location evidence="2">Membrane</location>
        <topology evidence="2">Multi-pass membrane protein</topology>
    </subcellularLocation>
</comment>
<dbReference type="PROSITE" id="PS00018">
    <property type="entry name" value="EF_HAND_1"/>
    <property type="match status" value="1"/>
</dbReference>
<evidence type="ECO:0000256" key="2">
    <source>
        <dbReference type="ARBA" id="ARBA00004141"/>
    </source>
</evidence>
<evidence type="ECO:0000256" key="9">
    <source>
        <dbReference type="ARBA" id="ARBA00022833"/>
    </source>
</evidence>
<dbReference type="AlphaFoldDB" id="A0A1G7BH38"/>
<feature type="domain" description="EF-hand" evidence="14">
    <location>
        <begin position="545"/>
        <end position="580"/>
    </location>
</feature>
<keyword evidence="7" id="KW-0863">Zinc-finger</keyword>
<evidence type="ECO:0000256" key="13">
    <source>
        <dbReference type="SAM" id="Phobius"/>
    </source>
</evidence>
<dbReference type="STRING" id="57664.SAMN05661003_10630"/>
<organism evidence="15 16">
    <name type="scientific">Desulfuromonas thiophila</name>
    <dbReference type="NCBI Taxonomy" id="57664"/>
    <lineage>
        <taxon>Bacteria</taxon>
        <taxon>Pseudomonadati</taxon>
        <taxon>Thermodesulfobacteriota</taxon>
        <taxon>Desulfuromonadia</taxon>
        <taxon>Desulfuromonadales</taxon>
        <taxon>Desulfuromonadaceae</taxon>
        <taxon>Desulfuromonas</taxon>
    </lineage>
</organism>
<dbReference type="InterPro" id="IPR018247">
    <property type="entry name" value="EF_Hand_1_Ca_BS"/>
</dbReference>
<dbReference type="InterPro" id="IPR022170">
    <property type="entry name" value="MUL1-like"/>
</dbReference>
<feature type="region of interest" description="Disordered" evidence="12">
    <location>
        <begin position="298"/>
        <end position="332"/>
    </location>
</feature>
<reference evidence="16" key="1">
    <citation type="submission" date="2016-10" db="EMBL/GenBank/DDBJ databases">
        <authorList>
            <person name="Varghese N."/>
            <person name="Submissions S."/>
        </authorList>
    </citation>
    <scope>NUCLEOTIDE SEQUENCE [LARGE SCALE GENOMIC DNA]</scope>
    <source>
        <strain evidence="16">DSM 8987</strain>
    </source>
</reference>
<proteinExistence type="predicted"/>
<evidence type="ECO:0000256" key="1">
    <source>
        <dbReference type="ARBA" id="ARBA00000900"/>
    </source>
</evidence>
<feature type="transmembrane region" description="Helical" evidence="13">
    <location>
        <begin position="627"/>
        <end position="649"/>
    </location>
</feature>
<evidence type="ECO:0000256" key="3">
    <source>
        <dbReference type="ARBA" id="ARBA00012483"/>
    </source>
</evidence>
<comment type="catalytic activity">
    <reaction evidence="1">
        <text>S-ubiquitinyl-[E2 ubiquitin-conjugating enzyme]-L-cysteine + [acceptor protein]-L-lysine = [E2 ubiquitin-conjugating enzyme]-L-cysteine + N(6)-ubiquitinyl-[acceptor protein]-L-lysine.</text>
        <dbReference type="EC" id="2.3.2.27"/>
    </reaction>
</comment>
<keyword evidence="4" id="KW-0808">Transferase</keyword>
<keyword evidence="6" id="KW-0479">Metal-binding</keyword>
<feature type="transmembrane region" description="Helical" evidence="13">
    <location>
        <begin position="371"/>
        <end position="393"/>
    </location>
</feature>
<evidence type="ECO:0000256" key="11">
    <source>
        <dbReference type="ARBA" id="ARBA00023136"/>
    </source>
</evidence>
<dbReference type="OrthoDB" id="5386209at2"/>
<dbReference type="GO" id="GO:0016567">
    <property type="term" value="P:protein ubiquitination"/>
    <property type="evidence" value="ECO:0007669"/>
    <property type="project" value="InterPro"/>
</dbReference>
<dbReference type="Proteomes" id="UP000243205">
    <property type="component" value="Unassembled WGS sequence"/>
</dbReference>
<evidence type="ECO:0000256" key="12">
    <source>
        <dbReference type="SAM" id="MobiDB-lite"/>
    </source>
</evidence>